<evidence type="ECO:0000313" key="1">
    <source>
        <dbReference type="EMBL" id="MFM2485807.1"/>
    </source>
</evidence>
<gene>
    <name evidence="1" type="ORF">ABUE30_12210</name>
</gene>
<reference evidence="1 2" key="1">
    <citation type="journal article" date="2013" name="Int. J. Syst. Evol. Microbiol.">
        <title>Celerinatantimonas yamalensis sp. nov., a cold-adapted diazotrophic bacterium from a cold permafrost brine.</title>
        <authorList>
            <person name="Shcherbakova V."/>
            <person name="Chuvilskaya N."/>
            <person name="Rivkina E."/>
            <person name="Demidov N."/>
            <person name="Uchaeva V."/>
            <person name="Suetin S."/>
            <person name="Suzina N."/>
            <person name="Gilichinsky D."/>
        </authorList>
    </citation>
    <scope>NUCLEOTIDE SEQUENCE [LARGE SCALE GENOMIC DNA]</scope>
    <source>
        <strain evidence="1 2">C7</strain>
    </source>
</reference>
<protein>
    <submittedName>
        <fullName evidence="1">Uncharacterized protein</fullName>
    </submittedName>
</protein>
<name>A0ABW9G7Y5_9GAMM</name>
<dbReference type="RefSeq" id="WP_408624056.1">
    <property type="nucleotide sequence ID" value="NZ_JBEQCT010000005.1"/>
</dbReference>
<keyword evidence="2" id="KW-1185">Reference proteome</keyword>
<evidence type="ECO:0000313" key="2">
    <source>
        <dbReference type="Proteomes" id="UP001629953"/>
    </source>
</evidence>
<accession>A0ABW9G7Y5</accession>
<organism evidence="1 2">
    <name type="scientific">Celerinatantimonas yamalensis</name>
    <dbReference type="NCBI Taxonomy" id="559956"/>
    <lineage>
        <taxon>Bacteria</taxon>
        <taxon>Pseudomonadati</taxon>
        <taxon>Pseudomonadota</taxon>
        <taxon>Gammaproteobacteria</taxon>
        <taxon>Celerinatantimonadaceae</taxon>
        <taxon>Celerinatantimonas</taxon>
    </lineage>
</organism>
<dbReference type="EMBL" id="JBEQCT010000005">
    <property type="protein sequence ID" value="MFM2485807.1"/>
    <property type="molecule type" value="Genomic_DNA"/>
</dbReference>
<comment type="caution">
    <text evidence="1">The sequence shown here is derived from an EMBL/GenBank/DDBJ whole genome shotgun (WGS) entry which is preliminary data.</text>
</comment>
<sequence length="65" mass="7286">MNDFKALNQRQKDGFAQQQRWLKQVLAGKLVNCPSCQQTISADRQGELLHLHCCKGCTDVVLTLG</sequence>
<dbReference type="Proteomes" id="UP001629953">
    <property type="component" value="Unassembled WGS sequence"/>
</dbReference>
<proteinExistence type="predicted"/>